<dbReference type="Proteomes" id="UP000452141">
    <property type="component" value="Unassembled WGS sequence"/>
</dbReference>
<evidence type="ECO:0000313" key="5">
    <source>
        <dbReference type="Proteomes" id="UP000452141"/>
    </source>
</evidence>
<name>A0A844FNC0_9LACO</name>
<keyword evidence="2" id="KW-0326">Glycosidase</keyword>
<dbReference type="InterPro" id="IPR006047">
    <property type="entry name" value="GH13_cat_dom"/>
</dbReference>
<dbReference type="RefSeq" id="WP_154486694.1">
    <property type="nucleotide sequence ID" value="NZ_VUMW01000008.1"/>
</dbReference>
<dbReference type="EMBL" id="VUMW01000008">
    <property type="protein sequence ID" value="MST79692.1"/>
    <property type="molecule type" value="Genomic_DNA"/>
</dbReference>
<proteinExistence type="predicted"/>
<dbReference type="PANTHER" id="PTHR10357:SF210">
    <property type="entry name" value="MALTODEXTRIN GLUCOSIDASE"/>
    <property type="match status" value="1"/>
</dbReference>
<evidence type="ECO:0000313" key="4">
    <source>
        <dbReference type="EMBL" id="MST79692.1"/>
    </source>
</evidence>
<protein>
    <submittedName>
        <fullName evidence="4">Glycoside hydrolase family 13 protein</fullName>
    </submittedName>
</protein>
<dbReference type="Pfam" id="PF00128">
    <property type="entry name" value="Alpha-amylase"/>
    <property type="match status" value="1"/>
</dbReference>
<evidence type="ECO:0000259" key="3">
    <source>
        <dbReference type="SMART" id="SM00642"/>
    </source>
</evidence>
<reference evidence="4 5" key="1">
    <citation type="submission" date="2019-08" db="EMBL/GenBank/DDBJ databases">
        <title>In-depth cultivation of the pig gut microbiome towards novel bacterial diversity and tailored functional studies.</title>
        <authorList>
            <person name="Wylensek D."/>
            <person name="Hitch T.C.A."/>
            <person name="Clavel T."/>
        </authorList>
    </citation>
    <scope>NUCLEOTIDE SEQUENCE [LARGE SCALE GENOMIC DNA]</scope>
    <source>
        <strain evidence="4 5">WCA-470BD-2E</strain>
    </source>
</reference>
<dbReference type="Gene3D" id="3.20.20.80">
    <property type="entry name" value="Glycosidases"/>
    <property type="match status" value="1"/>
</dbReference>
<feature type="domain" description="Glycosyl hydrolase family 13 catalytic" evidence="3">
    <location>
        <begin position="134"/>
        <end position="510"/>
    </location>
</feature>
<dbReference type="GO" id="GO:0005975">
    <property type="term" value="P:carbohydrate metabolic process"/>
    <property type="evidence" value="ECO:0007669"/>
    <property type="project" value="InterPro"/>
</dbReference>
<accession>A0A844FNC0</accession>
<dbReference type="AlphaFoldDB" id="A0A844FNC0"/>
<dbReference type="Gene3D" id="3.90.400.10">
    <property type="entry name" value="Oligo-1,6-glucosidase, Domain 2"/>
    <property type="match status" value="1"/>
</dbReference>
<evidence type="ECO:0000256" key="1">
    <source>
        <dbReference type="ARBA" id="ARBA00022801"/>
    </source>
</evidence>
<comment type="caution">
    <text evidence="4">The sequence shown here is derived from an EMBL/GenBank/DDBJ whole genome shotgun (WGS) entry which is preliminary data.</text>
</comment>
<dbReference type="CDD" id="cd11338">
    <property type="entry name" value="AmyAc_CMD"/>
    <property type="match status" value="1"/>
</dbReference>
<evidence type="ECO:0000256" key="2">
    <source>
        <dbReference type="ARBA" id="ARBA00023295"/>
    </source>
</evidence>
<keyword evidence="1 4" id="KW-0378">Hydrolase</keyword>
<dbReference type="GO" id="GO:0016798">
    <property type="term" value="F:hydrolase activity, acting on glycosyl bonds"/>
    <property type="evidence" value="ECO:0007669"/>
    <property type="project" value="UniProtKB-KW"/>
</dbReference>
<sequence length="597" mass="69110">MKVTFKSWDQRYKSPFGAIQANTEVTWSVKVEEEIQEVTLWLTKVNEDAVAYPLSYNSDTEMYETSVKIGSSGLYYYYFNVKQNDQYYFLQRSQDGFGDGEITQDNTDLRTFQLTCYDRTVPQAPWYTRGVVYQIFPDRFNNGNPNGEITGRKKDSFIYATKKDSPYYIKDEQGDIARWDFFGGNLEGIRQKIPYLKQLGVTAIYLNPIFLASSNHRYDTQDFLQIDPMLGTEEDFKKLVHDLHQNKIALILDGVFNHVGADSKYFLEAINDKNSKYFSWFNFIHYPDKYQSWWGVTTLPEVNKHNKDYQDFICGPKGVLAKWTRMHVDGWRLDVADELPMQMLREIRERLQNEDCHVLIGEVWEDASHKFVNSEFRTYMAGDNLTGTMNYPIRNFIIDLLQAKNEEDELSALNDLEKLVENYPKAFLENCMNNIGTHDTPRIKTVLGGDEDLVSLAFGLLFSVPGVPCIYYGDEAGLEGDKDPDNRRYFPWGEESQLLERKVARLASLRKQNPALVNGKVGFVKIAFGINALVRYNQKEVVVYCYNKTDQDVILDAGEFQTYCLPEEIAELVSDILDQESLLKKSDMHKTFLIAKK</sequence>
<organism evidence="4 5">
    <name type="scientific">Lactobacillus equicursoris</name>
    <dbReference type="NCBI Taxonomy" id="420645"/>
    <lineage>
        <taxon>Bacteria</taxon>
        <taxon>Bacillati</taxon>
        <taxon>Bacillota</taxon>
        <taxon>Bacilli</taxon>
        <taxon>Lactobacillales</taxon>
        <taxon>Lactobacillaceae</taxon>
        <taxon>Lactobacillus</taxon>
    </lineage>
</organism>
<dbReference type="PANTHER" id="PTHR10357">
    <property type="entry name" value="ALPHA-AMYLASE FAMILY MEMBER"/>
    <property type="match status" value="1"/>
</dbReference>
<dbReference type="SMART" id="SM00642">
    <property type="entry name" value="Aamy"/>
    <property type="match status" value="1"/>
</dbReference>
<dbReference type="InterPro" id="IPR017853">
    <property type="entry name" value="GH"/>
</dbReference>
<dbReference type="InterPro" id="IPR045857">
    <property type="entry name" value="O16G_dom_2"/>
</dbReference>
<gene>
    <name evidence="4" type="ORF">FYJ61_04185</name>
</gene>
<dbReference type="SUPFAM" id="SSF51445">
    <property type="entry name" value="(Trans)glycosidases"/>
    <property type="match status" value="1"/>
</dbReference>